<dbReference type="EMBL" id="KE361645">
    <property type="protein sequence ID" value="EPQ26376.1"/>
    <property type="molecule type" value="Genomic_DNA"/>
</dbReference>
<feature type="domain" description="GH18" evidence="13">
    <location>
        <begin position="78"/>
        <end position="435"/>
    </location>
</feature>
<dbReference type="PROSITE" id="PS51910">
    <property type="entry name" value="GH18_2"/>
    <property type="match status" value="1"/>
</dbReference>
<dbReference type="RefSeq" id="XP_007881753.1">
    <property type="nucleotide sequence ID" value="XM_007883562.1"/>
</dbReference>
<keyword evidence="6 11" id="KW-0378">Hydrolase</keyword>
<dbReference type="GeneID" id="19320104"/>
<dbReference type="InterPro" id="IPR029070">
    <property type="entry name" value="Chitinase_insertion_sf"/>
</dbReference>
<dbReference type="PANTHER" id="PTHR11177:SF317">
    <property type="entry name" value="CHITINASE 12-RELATED"/>
    <property type="match status" value="1"/>
</dbReference>
<dbReference type="SUPFAM" id="SSF51445">
    <property type="entry name" value="(Trans)glycosidases"/>
    <property type="match status" value="1"/>
</dbReference>
<feature type="compositionally biased region" description="Acidic residues" evidence="12">
    <location>
        <begin position="61"/>
        <end position="70"/>
    </location>
</feature>
<evidence type="ECO:0000313" key="15">
    <source>
        <dbReference type="Proteomes" id="UP000053664"/>
    </source>
</evidence>
<evidence type="ECO:0000256" key="4">
    <source>
        <dbReference type="ARBA" id="ARBA00012729"/>
    </source>
</evidence>
<dbReference type="AlphaFoldDB" id="A0A061H709"/>
<protein>
    <recommendedName>
        <fullName evidence="4">chitinase</fullName>
        <ecNumber evidence="4">3.2.1.14</ecNumber>
    </recommendedName>
</protein>
<dbReference type="GO" id="GO:0008843">
    <property type="term" value="F:endochitinase activity"/>
    <property type="evidence" value="ECO:0007669"/>
    <property type="project" value="UniProtKB-EC"/>
</dbReference>
<evidence type="ECO:0000256" key="6">
    <source>
        <dbReference type="ARBA" id="ARBA00022801"/>
    </source>
</evidence>
<dbReference type="EC" id="3.2.1.14" evidence="4"/>
<evidence type="ECO:0000256" key="1">
    <source>
        <dbReference type="ARBA" id="ARBA00000822"/>
    </source>
</evidence>
<evidence type="ECO:0000256" key="11">
    <source>
        <dbReference type="RuleBase" id="RU000489"/>
    </source>
</evidence>
<evidence type="ECO:0000256" key="5">
    <source>
        <dbReference type="ARBA" id="ARBA00022525"/>
    </source>
</evidence>
<dbReference type="GO" id="GO:0008061">
    <property type="term" value="F:chitin binding"/>
    <property type="evidence" value="ECO:0007669"/>
    <property type="project" value="InterPro"/>
</dbReference>
<comment type="catalytic activity">
    <reaction evidence="1">
        <text>Random endo-hydrolysis of N-acetyl-beta-D-glucosaminide (1-&gt;4)-beta-linkages in chitin and chitodextrins.</text>
        <dbReference type="EC" id="3.2.1.14"/>
    </reaction>
</comment>
<comment type="subcellular location">
    <subcellularLocation>
        <location evidence="2">Secreted</location>
    </subcellularLocation>
</comment>
<keyword evidence="9 11" id="KW-0326">Glycosidase</keyword>
<dbReference type="CDD" id="cd06548">
    <property type="entry name" value="GH18_chitinase"/>
    <property type="match status" value="1"/>
</dbReference>
<dbReference type="Pfam" id="PF00704">
    <property type="entry name" value="Glyco_hydro_18"/>
    <property type="match status" value="1"/>
</dbReference>
<dbReference type="OrthoDB" id="76388at2759"/>
<dbReference type="PANTHER" id="PTHR11177">
    <property type="entry name" value="CHITINASE"/>
    <property type="match status" value="1"/>
</dbReference>
<evidence type="ECO:0000259" key="13">
    <source>
        <dbReference type="PROSITE" id="PS51910"/>
    </source>
</evidence>
<dbReference type="Gene3D" id="3.10.50.10">
    <property type="match status" value="1"/>
</dbReference>
<accession>A0A061H709</accession>
<dbReference type="HOGENOM" id="CLU_002833_1_3_1"/>
<evidence type="ECO:0000256" key="12">
    <source>
        <dbReference type="SAM" id="MobiDB-lite"/>
    </source>
</evidence>
<dbReference type="InterPro" id="IPR017853">
    <property type="entry name" value="GH"/>
</dbReference>
<dbReference type="GO" id="GO:0005576">
    <property type="term" value="C:extracellular region"/>
    <property type="evidence" value="ECO:0007669"/>
    <property type="project" value="UniProtKB-SubCell"/>
</dbReference>
<proteinExistence type="inferred from homology"/>
<sequence length="456" mass="50241">MPHLLQNLKNKFSDRHDAAPPPAPPSAATTSAAPSTQPSSSADVAAPAASAPSQPQQAAMDEGEVEDEEDQQALVVPKVHGAYFANWGIYARNYKPQQVPCANLSHVFYAFADVDPATGAVLLTDAWADEQIHYDGDSWNDAGTNLYGNFKQFLLLKKKFRHLKLLLSIGGWTFAPHFAPMAKSATRRAKFVSSAIEILENSGLDGIDIDWEYPADDGQAQNFVSLLKELRAGLTAHQAKKKESNPYLLTIAAPCGEDHYKILRIGEMDRYLDFWNLMAYDFAGSWSATAGHQANLFGPAPSVRTAVNYYVEKNAPPHKLVLGMPLYGRCFQNTDGPGKPFSGVGQGSWEAGNYDYKNLPLKGAVEKYDGTLGASWSYDSGKREFVTYDTPRMARRKCLYISRKRLRGAMWWELSGDGQGDRSLVSIVAKELGNLDQTLNHLSFPGSKWDNVRKGI</sequence>
<reference evidence="14 15" key="1">
    <citation type="journal article" date="2013" name="Plant Cell">
        <title>The transition from a phytopathogenic smut ancestor to an anamorphic biocontrol agent deciphered by comparative whole-genome analysis.</title>
        <authorList>
            <person name="Lefebvre F."/>
            <person name="Joly D.L."/>
            <person name="Labbe C."/>
            <person name="Teichmann B."/>
            <person name="Linning R."/>
            <person name="Belzile F."/>
            <person name="Bakkeren G."/>
            <person name="Belanger R.R."/>
        </authorList>
    </citation>
    <scope>NUCLEOTIDE SEQUENCE [LARGE SCALE GENOMIC DNA]</scope>
    <source>
        <strain evidence="14 15">PF-1</strain>
    </source>
</reference>
<keyword evidence="10" id="KW-0624">Polysaccharide degradation</keyword>
<organism evidence="14 15">
    <name type="scientific">Pseudozyma flocculosa PF-1</name>
    <dbReference type="NCBI Taxonomy" id="1277687"/>
    <lineage>
        <taxon>Eukaryota</taxon>
        <taxon>Fungi</taxon>
        <taxon>Dikarya</taxon>
        <taxon>Basidiomycota</taxon>
        <taxon>Ustilaginomycotina</taxon>
        <taxon>Ustilaginomycetes</taxon>
        <taxon>Ustilaginales</taxon>
        <taxon>Ustilaginaceae</taxon>
        <taxon>Pseudozyma</taxon>
    </lineage>
</organism>
<keyword evidence="7" id="KW-0146">Chitin degradation</keyword>
<dbReference type="SMART" id="SM00636">
    <property type="entry name" value="Glyco_18"/>
    <property type="match status" value="1"/>
</dbReference>
<evidence type="ECO:0000313" key="14">
    <source>
        <dbReference type="EMBL" id="EPQ26376.1"/>
    </source>
</evidence>
<dbReference type="GO" id="GO:0006032">
    <property type="term" value="P:chitin catabolic process"/>
    <property type="evidence" value="ECO:0007669"/>
    <property type="project" value="UniProtKB-KW"/>
</dbReference>
<dbReference type="InterPro" id="IPR001223">
    <property type="entry name" value="Glyco_hydro18_cat"/>
</dbReference>
<dbReference type="InterPro" id="IPR011583">
    <property type="entry name" value="Chitinase_II/V-like_cat"/>
</dbReference>
<feature type="compositionally biased region" description="Low complexity" evidence="12">
    <location>
        <begin position="26"/>
        <end position="59"/>
    </location>
</feature>
<dbReference type="InterPro" id="IPR050314">
    <property type="entry name" value="Glycosyl_Hydrlase_18"/>
</dbReference>
<dbReference type="FunFam" id="3.10.50.10:FF:000005">
    <property type="entry name" value="Endochitinase B1"/>
    <property type="match status" value="1"/>
</dbReference>
<keyword evidence="8" id="KW-0119">Carbohydrate metabolism</keyword>
<dbReference type="FunFam" id="3.20.20.80:FF:000075">
    <property type="entry name" value="Sporulation-specific chitinase"/>
    <property type="match status" value="1"/>
</dbReference>
<dbReference type="SUPFAM" id="SSF54556">
    <property type="entry name" value="Chitinase insertion domain"/>
    <property type="match status" value="1"/>
</dbReference>
<keyword evidence="5" id="KW-0964">Secreted</keyword>
<evidence type="ECO:0000256" key="2">
    <source>
        <dbReference type="ARBA" id="ARBA00004613"/>
    </source>
</evidence>
<dbReference type="Proteomes" id="UP000053664">
    <property type="component" value="Unassembled WGS sequence"/>
</dbReference>
<evidence type="ECO:0000256" key="7">
    <source>
        <dbReference type="ARBA" id="ARBA00023024"/>
    </source>
</evidence>
<feature type="region of interest" description="Disordered" evidence="12">
    <location>
        <begin position="1"/>
        <end position="70"/>
    </location>
</feature>
<dbReference type="GO" id="GO:0000272">
    <property type="term" value="P:polysaccharide catabolic process"/>
    <property type="evidence" value="ECO:0007669"/>
    <property type="project" value="UniProtKB-KW"/>
</dbReference>
<evidence type="ECO:0000256" key="9">
    <source>
        <dbReference type="ARBA" id="ARBA00023295"/>
    </source>
</evidence>
<dbReference type="KEGG" id="pfp:PFL1_06024"/>
<gene>
    <name evidence="14" type="ORF">PFL1_06024</name>
</gene>
<dbReference type="Gene3D" id="3.20.20.80">
    <property type="entry name" value="Glycosidases"/>
    <property type="match status" value="1"/>
</dbReference>
<dbReference type="PROSITE" id="PS01095">
    <property type="entry name" value="GH18_1"/>
    <property type="match status" value="1"/>
</dbReference>
<evidence type="ECO:0000256" key="3">
    <source>
        <dbReference type="ARBA" id="ARBA00008682"/>
    </source>
</evidence>
<comment type="similarity">
    <text evidence="3">Belongs to the glycosyl hydrolase 18 family. Chitinase class V subfamily.</text>
</comment>
<dbReference type="InterPro" id="IPR001579">
    <property type="entry name" value="Glyco_hydro_18_chit_AS"/>
</dbReference>
<evidence type="ECO:0000256" key="8">
    <source>
        <dbReference type="ARBA" id="ARBA00023277"/>
    </source>
</evidence>
<name>A0A061H709_9BASI</name>
<evidence type="ECO:0000256" key="10">
    <source>
        <dbReference type="ARBA" id="ARBA00023326"/>
    </source>
</evidence>
<dbReference type="eggNOG" id="KOG2806">
    <property type="taxonomic scope" value="Eukaryota"/>
</dbReference>